<dbReference type="EMBL" id="CZVI01000039">
    <property type="protein sequence ID" value="CUS93851.1"/>
    <property type="molecule type" value="Genomic_DNA"/>
</dbReference>
<dbReference type="Proteomes" id="UP000182011">
    <property type="component" value="Unassembled WGS sequence"/>
</dbReference>
<dbReference type="STRING" id="1633631.GCA_001442925_01369"/>
<evidence type="ECO:0000256" key="1">
    <source>
        <dbReference type="PROSITE-ProRule" id="PRU00339"/>
    </source>
</evidence>
<dbReference type="Pfam" id="PF13429">
    <property type="entry name" value="TPR_15"/>
    <property type="match status" value="1"/>
</dbReference>
<dbReference type="Pfam" id="PF13181">
    <property type="entry name" value="TPR_8"/>
    <property type="match status" value="2"/>
</dbReference>
<protein>
    <submittedName>
        <fullName evidence="4">Tfp pilus assembly protein PilF</fullName>
    </submittedName>
</protein>
<accession>A0A0P1NY05</accession>
<evidence type="ECO:0000256" key="2">
    <source>
        <dbReference type="SAM" id="SignalP"/>
    </source>
</evidence>
<evidence type="ECO:0000313" key="4">
    <source>
        <dbReference type="EMBL" id="CUU05886.1"/>
    </source>
</evidence>
<keyword evidence="6" id="KW-1185">Reference proteome</keyword>
<dbReference type="Gene3D" id="1.25.40.10">
    <property type="entry name" value="Tetratricopeptide repeat domain"/>
    <property type="match status" value="3"/>
</dbReference>
<feature type="chain" id="PRO_5010248610" evidence="2">
    <location>
        <begin position="23"/>
        <end position="577"/>
    </location>
</feature>
<sequence>MTTRCCNFYVLIFIALILVGCASSKKTVSTSTEPSSSEVQKLTYKQDFNQDKAIEHFIAGQVYELKGDYASAILEYQDALRYDKSPGIYNAIAKSYHKIGKHSLAVQMAQEAVRLDPSNIAYRETLVDIYIGTFETQKAIDELEAILRLDSLNYGALFSLAQLYESSKPLRSLELYRKIVENYGPEWNALQRIAELSFQLGRFAESAHALEMMIEIDPSNYELRKLTAETYINAGEFQKAKSILSELIEIKPSDAQARVTHMGVLLQLGEKSNAIKVFDEILSDDSIGVDIKLQAVETLLRRSSNDTSLIPKVKKSLNDLSARYPNEWKVHWLLGVIASEDKNNEGAFKEFANVVKINPKIVEAWRGIGVALYEIGNFEELIKWMKDGLKNFPDDFFLNFLLGLGYHRFDQNKEAVQPLEKALSIEPQNIDVISTLALVYDAIGEAAKSDSLHELGLKISPNNHLLLNNYSYTLAERGERLELALEMAKKAIEQEPDNPSYLDTIGWVYFKLGNYEKAREYISKAVEKGGSPVVVEHLGDVYFKLGDKEKALEFWKKAFEKNPSNEKLKEKIKRGQI</sequence>
<dbReference type="PROSITE" id="PS50293">
    <property type="entry name" value="TPR_REGION"/>
    <property type="match status" value="1"/>
</dbReference>
<dbReference type="InterPro" id="IPR019734">
    <property type="entry name" value="TPR_rpt"/>
</dbReference>
<accession>A0A0P1LGB8</accession>
<keyword evidence="2" id="KW-0732">Signal</keyword>
<feature type="signal peptide" evidence="2">
    <location>
        <begin position="1"/>
        <end position="22"/>
    </location>
</feature>
<feature type="repeat" description="TPR" evidence="1">
    <location>
        <begin position="362"/>
        <end position="395"/>
    </location>
</feature>
<evidence type="ECO:0000313" key="3">
    <source>
        <dbReference type="EMBL" id="CUS93851.1"/>
    </source>
</evidence>
<dbReference type="SUPFAM" id="SSF48452">
    <property type="entry name" value="TPR-like"/>
    <property type="match status" value="2"/>
</dbReference>
<feature type="repeat" description="TPR" evidence="1">
    <location>
        <begin position="396"/>
        <end position="429"/>
    </location>
</feature>
<dbReference type="PROSITE" id="PS50005">
    <property type="entry name" value="TPR"/>
    <property type="match status" value="5"/>
</dbReference>
<dbReference type="OrthoDB" id="9814220at2"/>
<keyword evidence="1" id="KW-0802">TPR repeat</keyword>
<dbReference type="EMBL" id="FAOP01000005">
    <property type="protein sequence ID" value="CUU05886.1"/>
    <property type="molecule type" value="Genomic_DNA"/>
</dbReference>
<dbReference type="SMART" id="SM00028">
    <property type="entry name" value="TPR"/>
    <property type="match status" value="10"/>
</dbReference>
<dbReference type="PANTHER" id="PTHR12558:SF13">
    <property type="entry name" value="CELL DIVISION CYCLE PROTEIN 27 HOMOLOG"/>
    <property type="match status" value="1"/>
</dbReference>
<feature type="repeat" description="TPR" evidence="1">
    <location>
        <begin position="532"/>
        <end position="565"/>
    </location>
</feature>
<gene>
    <name evidence="4" type="ORF">JGI4_01374</name>
    <name evidence="3" type="ORF">JGI8_01885</name>
</gene>
<dbReference type="Proteomes" id="UP000182200">
    <property type="component" value="Unassembled WGS sequence"/>
</dbReference>
<evidence type="ECO:0000313" key="6">
    <source>
        <dbReference type="Proteomes" id="UP000182200"/>
    </source>
</evidence>
<dbReference type="RefSeq" id="WP_047134752.1">
    <property type="nucleotide sequence ID" value="NZ_CZVI01000039.1"/>
</dbReference>
<dbReference type="Pfam" id="PF14559">
    <property type="entry name" value="TPR_19"/>
    <property type="match status" value="1"/>
</dbReference>
<organism evidence="4 5">
    <name type="scientific">Candidatus Kryptonium thompsonii</name>
    <dbReference type="NCBI Taxonomy" id="1633631"/>
    <lineage>
        <taxon>Bacteria</taxon>
        <taxon>Pseudomonadati</taxon>
        <taxon>Candidatus Kryptoniota</taxon>
        <taxon>Candidatus Kryptonium</taxon>
    </lineage>
</organism>
<feature type="repeat" description="TPR" evidence="1">
    <location>
        <begin position="221"/>
        <end position="254"/>
    </location>
</feature>
<dbReference type="SUPFAM" id="SSF81901">
    <property type="entry name" value="HCP-like"/>
    <property type="match status" value="1"/>
</dbReference>
<feature type="repeat" description="TPR" evidence="1">
    <location>
        <begin position="86"/>
        <end position="119"/>
    </location>
</feature>
<dbReference type="PANTHER" id="PTHR12558">
    <property type="entry name" value="CELL DIVISION CYCLE 16,23,27"/>
    <property type="match status" value="1"/>
</dbReference>
<accession>A0A0N7MUS4</accession>
<proteinExistence type="predicted"/>
<dbReference type="AlphaFoldDB" id="A0A0P1P298"/>
<accession>A0A0P1P298</accession>
<accession>A0A0P1LV32</accession>
<accession>A0A0S4N400</accession>
<dbReference type="InterPro" id="IPR011990">
    <property type="entry name" value="TPR-like_helical_dom_sf"/>
</dbReference>
<reference evidence="4 5" key="2">
    <citation type="submission" date="2015-11" db="EMBL/GenBank/DDBJ databases">
        <authorList>
            <person name="Zhang Y."/>
            <person name="Guo Z."/>
        </authorList>
    </citation>
    <scope>NUCLEOTIDE SEQUENCE [LARGE SCALE GENOMIC DNA]</scope>
    <source>
        <strain evidence="4">JGI-4</strain>
    </source>
</reference>
<reference evidence="3 6" key="1">
    <citation type="submission" date="2015-11" db="EMBL/GenBank/DDBJ databases">
        <authorList>
            <person name="Varghese N."/>
        </authorList>
    </citation>
    <scope>NUCLEOTIDE SEQUENCE [LARGE SCALE GENOMIC DNA]</scope>
    <source>
        <strain evidence="3 6">JGI-8</strain>
    </source>
</reference>
<evidence type="ECO:0000313" key="5">
    <source>
        <dbReference type="Proteomes" id="UP000182011"/>
    </source>
</evidence>
<name>A0A0P1P298_9BACT</name>
<dbReference type="PROSITE" id="PS51257">
    <property type="entry name" value="PROKAR_LIPOPROTEIN"/>
    <property type="match status" value="1"/>
</dbReference>